<dbReference type="Gramene" id="Pp3c19_11010V3.3">
    <property type="protein sequence ID" value="Pp3c19_11010V3.3"/>
    <property type="gene ID" value="Pp3c19_11010"/>
</dbReference>
<evidence type="ECO:0000313" key="9">
    <source>
        <dbReference type="EMBL" id="PNR34174.1"/>
    </source>
</evidence>
<dbReference type="Gramene" id="Pp3c19_11010V3.1">
    <property type="protein sequence ID" value="Pp3c19_11010V3.1"/>
    <property type="gene ID" value="Pp3c19_11010"/>
</dbReference>
<evidence type="ECO:0000256" key="3">
    <source>
        <dbReference type="ARBA" id="ARBA00012099"/>
    </source>
</evidence>
<dbReference type="GO" id="GO:0019563">
    <property type="term" value="P:glycerol catabolic process"/>
    <property type="evidence" value="ECO:0007669"/>
    <property type="project" value="UniProtKB-UniPathway"/>
</dbReference>
<accession>A0A2K1IY23</accession>
<evidence type="ECO:0000256" key="6">
    <source>
        <dbReference type="RuleBase" id="RU003733"/>
    </source>
</evidence>
<keyword evidence="11" id="KW-1185">Reference proteome</keyword>
<dbReference type="EC" id="2.7.1.30" evidence="3"/>
<organism evidence="9">
    <name type="scientific">Physcomitrium patens</name>
    <name type="common">Spreading-leaved earth moss</name>
    <name type="synonym">Physcomitrella patens</name>
    <dbReference type="NCBI Taxonomy" id="3218"/>
    <lineage>
        <taxon>Eukaryota</taxon>
        <taxon>Viridiplantae</taxon>
        <taxon>Streptophyta</taxon>
        <taxon>Embryophyta</taxon>
        <taxon>Bryophyta</taxon>
        <taxon>Bryophytina</taxon>
        <taxon>Bryopsida</taxon>
        <taxon>Funariidae</taxon>
        <taxon>Funariales</taxon>
        <taxon>Funariaceae</taxon>
        <taxon>Physcomitrium</taxon>
    </lineage>
</organism>
<reference evidence="9 11" key="2">
    <citation type="journal article" date="2018" name="Plant J.">
        <title>The Physcomitrella patens chromosome-scale assembly reveals moss genome structure and evolution.</title>
        <authorList>
            <person name="Lang D."/>
            <person name="Ullrich K.K."/>
            <person name="Murat F."/>
            <person name="Fuchs J."/>
            <person name="Jenkins J."/>
            <person name="Haas F.B."/>
            <person name="Piednoel M."/>
            <person name="Gundlach H."/>
            <person name="Van Bel M."/>
            <person name="Meyberg R."/>
            <person name="Vives C."/>
            <person name="Morata J."/>
            <person name="Symeonidi A."/>
            <person name="Hiss M."/>
            <person name="Muchero W."/>
            <person name="Kamisugi Y."/>
            <person name="Saleh O."/>
            <person name="Blanc G."/>
            <person name="Decker E.L."/>
            <person name="van Gessel N."/>
            <person name="Grimwood J."/>
            <person name="Hayes R.D."/>
            <person name="Graham S.W."/>
            <person name="Gunter L.E."/>
            <person name="McDaniel S.F."/>
            <person name="Hoernstein S.N.W."/>
            <person name="Larsson A."/>
            <person name="Li F.W."/>
            <person name="Perroud P.F."/>
            <person name="Phillips J."/>
            <person name="Ranjan P."/>
            <person name="Rokshar D.S."/>
            <person name="Rothfels C.J."/>
            <person name="Schneider L."/>
            <person name="Shu S."/>
            <person name="Stevenson D.W."/>
            <person name="Thummler F."/>
            <person name="Tillich M."/>
            <person name="Villarreal Aguilar J.C."/>
            <person name="Widiez T."/>
            <person name="Wong G.K."/>
            <person name="Wymore A."/>
            <person name="Zhang Y."/>
            <person name="Zimmer A.D."/>
            <person name="Quatrano R.S."/>
            <person name="Mayer K.F.X."/>
            <person name="Goodstein D."/>
            <person name="Casacuberta J.M."/>
            <person name="Vandepoele K."/>
            <person name="Reski R."/>
            <person name="Cuming A.C."/>
            <person name="Tuskan G.A."/>
            <person name="Maumus F."/>
            <person name="Salse J."/>
            <person name="Schmutz J."/>
            <person name="Rensing S.A."/>
        </authorList>
    </citation>
    <scope>NUCLEOTIDE SEQUENCE [LARGE SCALE GENOMIC DNA]</scope>
    <source>
        <strain evidence="10 11">cv. Gransden 2004</strain>
    </source>
</reference>
<keyword evidence="4 6" id="KW-0808">Transferase</keyword>
<evidence type="ECO:0000313" key="11">
    <source>
        <dbReference type="Proteomes" id="UP000006727"/>
    </source>
</evidence>
<dbReference type="Pfam" id="PF00370">
    <property type="entry name" value="FGGY_N"/>
    <property type="match status" value="1"/>
</dbReference>
<dbReference type="InterPro" id="IPR018483">
    <property type="entry name" value="Carb_kinase_FGGY_CS"/>
</dbReference>
<dbReference type="EnsemblPlants" id="Pp3c19_11010V3.1">
    <property type="protein sequence ID" value="Pp3c19_11010V3.1"/>
    <property type="gene ID" value="Pp3c19_11010"/>
</dbReference>
<proteinExistence type="inferred from homology"/>
<dbReference type="PIRSF" id="PIRSF000538">
    <property type="entry name" value="GlpK"/>
    <property type="match status" value="1"/>
</dbReference>
<reference evidence="10" key="3">
    <citation type="submission" date="2020-12" db="UniProtKB">
        <authorList>
            <consortium name="EnsemblPlants"/>
        </authorList>
    </citation>
    <scope>IDENTIFICATION</scope>
</reference>
<dbReference type="PANTHER" id="PTHR43095">
    <property type="entry name" value="SUGAR KINASE"/>
    <property type="match status" value="1"/>
</dbReference>
<dbReference type="EnsemblPlants" id="Pp3c19_11010V3.3">
    <property type="protein sequence ID" value="Pp3c19_11010V3.3"/>
    <property type="gene ID" value="Pp3c19_11010"/>
</dbReference>
<feature type="domain" description="Carbohydrate kinase FGGY C-terminal" evidence="8">
    <location>
        <begin position="321"/>
        <end position="511"/>
    </location>
</feature>
<evidence type="ECO:0000256" key="4">
    <source>
        <dbReference type="ARBA" id="ARBA00022679"/>
    </source>
</evidence>
<dbReference type="STRING" id="3218.A0A2K1IY23"/>
<dbReference type="GO" id="GO:0004370">
    <property type="term" value="F:glycerol kinase activity"/>
    <property type="evidence" value="ECO:0007669"/>
    <property type="project" value="UniProtKB-EC"/>
</dbReference>
<dbReference type="CDD" id="cd07805">
    <property type="entry name" value="ASKHA_NBD_FGGY_CvXK-like"/>
    <property type="match status" value="1"/>
</dbReference>
<comment type="similarity">
    <text evidence="2 6">Belongs to the FGGY kinase family.</text>
</comment>
<evidence type="ECO:0000256" key="1">
    <source>
        <dbReference type="ARBA" id="ARBA00005190"/>
    </source>
</evidence>
<dbReference type="Proteomes" id="UP000006727">
    <property type="component" value="Chromosome 19"/>
</dbReference>
<dbReference type="UniPathway" id="UPA00618">
    <property type="reaction ID" value="UER00672"/>
</dbReference>
<dbReference type="RefSeq" id="XP_024403324.1">
    <property type="nucleotide sequence ID" value="XM_024547556.2"/>
</dbReference>
<evidence type="ECO:0000259" key="8">
    <source>
        <dbReference type="Pfam" id="PF02782"/>
    </source>
</evidence>
<dbReference type="OrthoDB" id="1728974at2759"/>
<dbReference type="Gene3D" id="3.30.420.40">
    <property type="match status" value="2"/>
</dbReference>
<evidence type="ECO:0000259" key="7">
    <source>
        <dbReference type="Pfam" id="PF00370"/>
    </source>
</evidence>
<sequence length="570" mass="59724">MSCHSYVGWRWSVSSLHGGFGMEKLRVNRRQSSCSSRGGRGELVAVRAMKGESREECVLAIDVGTGGTKAALVNQLGSVVASAFHPHPRPAPSSRGGPASVEQEVESWWWATTHAVQACWNKGSGGVVRALAVTGQMQNVIRLPKDGSQPIPTAILYSDARAAEEVAEVNGMAGGPEYISSITGTQQGASSLLAKLRWLDKHELSAAEQCQTLLFGGHDYVVWKLSGALATDSTTASTTGLLDLSFHYAEDLIHSVELGHWMEKLPPIKAANIPCGVVSSEAAEELGVVSLKGVPVLHCCGDAGACTLGAGAGSPGSLYAYIGTSGWVAGSFQDQVDIEAAKPSGVFRLGHPDESLVFKTGSIMTAGGNLAWSAANIGGPGGTSMEEIDRMVKLEGAGSGGLLYLPYLNGERCPFEDGSARGCFLGISTSTTSAHMFRAVMEGVAFAMRSSRDALNGGSAPSSGVTPLRLVGGGARSPVWPAIFSGVFGQTVEVLSDAQEVGVKGAALLAGQWLGWHSSLTPEGNWVQKQQSFEPSPEGVEFYNILYSVYSQAYGGVRNVCQELSALRNL</sequence>
<reference evidence="9 11" key="1">
    <citation type="journal article" date="2008" name="Science">
        <title>The Physcomitrella genome reveals evolutionary insights into the conquest of land by plants.</title>
        <authorList>
            <person name="Rensing S."/>
            <person name="Lang D."/>
            <person name="Zimmer A."/>
            <person name="Terry A."/>
            <person name="Salamov A."/>
            <person name="Shapiro H."/>
            <person name="Nishiyama T."/>
            <person name="Perroud P.-F."/>
            <person name="Lindquist E."/>
            <person name="Kamisugi Y."/>
            <person name="Tanahashi T."/>
            <person name="Sakakibara K."/>
            <person name="Fujita T."/>
            <person name="Oishi K."/>
            <person name="Shin-I T."/>
            <person name="Kuroki Y."/>
            <person name="Toyoda A."/>
            <person name="Suzuki Y."/>
            <person name="Hashimoto A."/>
            <person name="Yamaguchi K."/>
            <person name="Sugano A."/>
            <person name="Kohara Y."/>
            <person name="Fujiyama A."/>
            <person name="Anterola A."/>
            <person name="Aoki S."/>
            <person name="Ashton N."/>
            <person name="Barbazuk W.B."/>
            <person name="Barker E."/>
            <person name="Bennetzen J."/>
            <person name="Bezanilla M."/>
            <person name="Blankenship R."/>
            <person name="Cho S.H."/>
            <person name="Dutcher S."/>
            <person name="Estelle M."/>
            <person name="Fawcett J.A."/>
            <person name="Gundlach H."/>
            <person name="Hanada K."/>
            <person name="Heyl A."/>
            <person name="Hicks K.A."/>
            <person name="Hugh J."/>
            <person name="Lohr M."/>
            <person name="Mayer K."/>
            <person name="Melkozernov A."/>
            <person name="Murata T."/>
            <person name="Nelson D."/>
            <person name="Pils B."/>
            <person name="Prigge M."/>
            <person name="Reiss B."/>
            <person name="Renner T."/>
            <person name="Rombauts S."/>
            <person name="Rushton P."/>
            <person name="Sanderfoot A."/>
            <person name="Schween G."/>
            <person name="Shiu S.-H."/>
            <person name="Stueber K."/>
            <person name="Theodoulou F.L."/>
            <person name="Tu H."/>
            <person name="Van de Peer Y."/>
            <person name="Verrier P.J."/>
            <person name="Waters E."/>
            <person name="Wood A."/>
            <person name="Yang L."/>
            <person name="Cove D."/>
            <person name="Cuming A."/>
            <person name="Hasebe M."/>
            <person name="Lucas S."/>
            <person name="Mishler D.B."/>
            <person name="Reski R."/>
            <person name="Grigoriev I."/>
            <person name="Quatrano R.S."/>
            <person name="Boore J.L."/>
        </authorList>
    </citation>
    <scope>NUCLEOTIDE SEQUENCE [LARGE SCALE GENOMIC DNA]</scope>
    <source>
        <strain evidence="10 11">cv. Gransden 2004</strain>
    </source>
</reference>
<feature type="domain" description="Carbohydrate kinase FGGY N-terminal" evidence="7">
    <location>
        <begin position="58"/>
        <end position="309"/>
    </location>
</feature>
<protein>
    <recommendedName>
        <fullName evidence="3">glycerol kinase</fullName>
        <ecNumber evidence="3">2.7.1.30</ecNumber>
    </recommendedName>
</protein>
<keyword evidence="5 6" id="KW-0418">Kinase</keyword>
<dbReference type="AlphaFoldDB" id="A0A2K1IY23"/>
<gene>
    <name evidence="10" type="primary">LOC112295697</name>
    <name evidence="9" type="ORF">PHYPA_023991</name>
</gene>
<name>A0A2K1IY23_PHYPA</name>
<evidence type="ECO:0000256" key="2">
    <source>
        <dbReference type="ARBA" id="ARBA00009156"/>
    </source>
</evidence>
<dbReference type="InterPro" id="IPR018485">
    <property type="entry name" value="FGGY_C"/>
</dbReference>
<dbReference type="EMBL" id="ABEU02000019">
    <property type="protein sequence ID" value="PNR34174.1"/>
    <property type="molecule type" value="Genomic_DNA"/>
</dbReference>
<comment type="pathway">
    <text evidence="1">Polyol metabolism; glycerol degradation via glycerol kinase pathway; sn-glycerol 3-phosphate from glycerol: step 1/1.</text>
</comment>
<evidence type="ECO:0000256" key="5">
    <source>
        <dbReference type="ARBA" id="ARBA00022777"/>
    </source>
</evidence>
<dbReference type="GO" id="GO:0016301">
    <property type="term" value="F:kinase activity"/>
    <property type="evidence" value="ECO:0000318"/>
    <property type="project" value="GO_Central"/>
</dbReference>
<dbReference type="PaxDb" id="3218-PP1S449_13V6.2"/>
<dbReference type="GeneID" id="112295697"/>
<dbReference type="InterPro" id="IPR050406">
    <property type="entry name" value="FGGY_Carb_Kinase"/>
</dbReference>
<dbReference type="PANTHER" id="PTHR43095:SF5">
    <property type="entry name" value="XYLULOSE KINASE"/>
    <property type="match status" value="1"/>
</dbReference>
<dbReference type="Pfam" id="PF02782">
    <property type="entry name" value="FGGY_C"/>
    <property type="match status" value="1"/>
</dbReference>
<dbReference type="InterPro" id="IPR043129">
    <property type="entry name" value="ATPase_NBD"/>
</dbReference>
<dbReference type="PROSITE" id="PS00445">
    <property type="entry name" value="FGGY_KINASES_2"/>
    <property type="match status" value="1"/>
</dbReference>
<dbReference type="InterPro" id="IPR018484">
    <property type="entry name" value="FGGY_N"/>
</dbReference>
<dbReference type="SUPFAM" id="SSF53067">
    <property type="entry name" value="Actin-like ATPase domain"/>
    <property type="match status" value="2"/>
</dbReference>
<dbReference type="InterPro" id="IPR000577">
    <property type="entry name" value="Carb_kinase_FGGY"/>
</dbReference>
<evidence type="ECO:0000313" key="10">
    <source>
        <dbReference type="EnsemblPlants" id="Pp3c19_11010V3.1"/>
    </source>
</evidence>